<evidence type="ECO:0000313" key="1">
    <source>
        <dbReference type="EMBL" id="TGY90939.1"/>
    </source>
</evidence>
<organism evidence="1 2">
    <name type="scientific">Petralouisia muris</name>
    <dbReference type="NCBI Taxonomy" id="3032872"/>
    <lineage>
        <taxon>Bacteria</taxon>
        <taxon>Bacillati</taxon>
        <taxon>Bacillota</taxon>
        <taxon>Clostridia</taxon>
        <taxon>Lachnospirales</taxon>
        <taxon>Lachnospiraceae</taxon>
        <taxon>Petralouisia</taxon>
    </lineage>
</organism>
<protein>
    <submittedName>
        <fullName evidence="1">Uncharacterized protein</fullName>
    </submittedName>
</protein>
<dbReference type="Proteomes" id="UP000304953">
    <property type="component" value="Unassembled WGS sequence"/>
</dbReference>
<dbReference type="EMBL" id="SRYA01000077">
    <property type="protein sequence ID" value="TGY90939.1"/>
    <property type="molecule type" value="Genomic_DNA"/>
</dbReference>
<proteinExistence type="predicted"/>
<name>A0AC61RPP1_9FIRM</name>
<sequence length="206" mass="23886">MNITDMILVTEKHKGSETNSIMDLLDFIDFAVKESWLSLKELAEDMETLGRTCGGKEKWMESCFAENTTLFARYCADEKQLEAFLRGSYNTDKEWKFDEQRCSENCLDCLKGLGISTDKRSQQEYEMPGQMKKLDEHRSRLQNQFNLFYTLSQNALATDSIKSEAVKAMYEEFGTGRQEVFINNLEDGKYDPGFTHEAKQRKERAI</sequence>
<gene>
    <name evidence="1" type="ORF">E5329_23525</name>
</gene>
<reference evidence="1" key="1">
    <citation type="submission" date="2019-04" db="EMBL/GenBank/DDBJ databases">
        <title>Microbes associate with the intestines of laboratory mice.</title>
        <authorList>
            <person name="Navarre W."/>
            <person name="Wong E."/>
            <person name="Huang K."/>
            <person name="Tropini C."/>
            <person name="Ng K."/>
            <person name="Yu B."/>
        </authorList>
    </citation>
    <scope>NUCLEOTIDE SEQUENCE</scope>
    <source>
        <strain evidence="1">NM01_1-7b</strain>
    </source>
</reference>
<keyword evidence="2" id="KW-1185">Reference proteome</keyword>
<comment type="caution">
    <text evidence="1">The sequence shown here is derived from an EMBL/GenBank/DDBJ whole genome shotgun (WGS) entry which is preliminary data.</text>
</comment>
<evidence type="ECO:0000313" key="2">
    <source>
        <dbReference type="Proteomes" id="UP000304953"/>
    </source>
</evidence>
<accession>A0AC61RPP1</accession>